<keyword evidence="2 5" id="KW-0812">Transmembrane</keyword>
<gene>
    <name evidence="6" type="ORF">EOK75_13620</name>
</gene>
<dbReference type="Proteomes" id="UP000298631">
    <property type="component" value="Plasmid unnamed1"/>
</dbReference>
<dbReference type="Pfam" id="PF03595">
    <property type="entry name" value="SLAC1"/>
    <property type="match status" value="1"/>
</dbReference>
<dbReference type="InterPro" id="IPR004695">
    <property type="entry name" value="SLAC1/Mae1/Ssu1/TehA"/>
</dbReference>
<dbReference type="OrthoDB" id="7835091at2"/>
<feature type="transmembrane region" description="Helical" evidence="5">
    <location>
        <begin position="57"/>
        <end position="75"/>
    </location>
</feature>
<dbReference type="KEGG" id="pseb:EOK75_13620"/>
<feature type="transmembrane region" description="Helical" evidence="5">
    <location>
        <begin position="236"/>
        <end position="257"/>
    </location>
</feature>
<feature type="transmembrane region" description="Helical" evidence="5">
    <location>
        <begin position="26"/>
        <end position="45"/>
    </location>
</feature>
<dbReference type="GO" id="GO:0005886">
    <property type="term" value="C:plasma membrane"/>
    <property type="evidence" value="ECO:0007669"/>
    <property type="project" value="TreeGrafter"/>
</dbReference>
<evidence type="ECO:0000256" key="5">
    <source>
        <dbReference type="SAM" id="Phobius"/>
    </source>
</evidence>
<evidence type="ECO:0000313" key="6">
    <source>
        <dbReference type="EMBL" id="QCO56845.1"/>
    </source>
</evidence>
<comment type="subcellular location">
    <subcellularLocation>
        <location evidence="1">Membrane</location>
        <topology evidence="1">Multi-pass membrane protein</topology>
    </subcellularLocation>
</comment>
<feature type="transmembrane region" description="Helical" evidence="5">
    <location>
        <begin position="290"/>
        <end position="309"/>
    </location>
</feature>
<evidence type="ECO:0000313" key="7">
    <source>
        <dbReference type="Proteomes" id="UP000298631"/>
    </source>
</evidence>
<feature type="transmembrane region" description="Helical" evidence="5">
    <location>
        <begin position="212"/>
        <end position="230"/>
    </location>
</feature>
<keyword evidence="6" id="KW-0614">Plasmid</keyword>
<keyword evidence="4 5" id="KW-0472">Membrane</keyword>
<feature type="transmembrane region" description="Helical" evidence="5">
    <location>
        <begin position="154"/>
        <end position="175"/>
    </location>
</feature>
<organism evidence="6 7">
    <name type="scientific">Pseudorhodobacter turbinis</name>
    <dbReference type="NCBI Taxonomy" id="2500533"/>
    <lineage>
        <taxon>Bacteria</taxon>
        <taxon>Pseudomonadati</taxon>
        <taxon>Pseudomonadota</taxon>
        <taxon>Alphaproteobacteria</taxon>
        <taxon>Rhodobacterales</taxon>
        <taxon>Paracoccaceae</taxon>
        <taxon>Pseudorhodobacter</taxon>
    </lineage>
</organism>
<evidence type="ECO:0000256" key="3">
    <source>
        <dbReference type="ARBA" id="ARBA00022989"/>
    </source>
</evidence>
<dbReference type="InterPro" id="IPR038665">
    <property type="entry name" value="Voltage-dep_anion_channel_sf"/>
</dbReference>
<protein>
    <submittedName>
        <fullName evidence="6">Tellurium resistance protein</fullName>
    </submittedName>
</protein>
<keyword evidence="7" id="KW-1185">Reference proteome</keyword>
<dbReference type="Gene3D" id="1.50.10.150">
    <property type="entry name" value="Voltage-dependent anion channel"/>
    <property type="match status" value="1"/>
</dbReference>
<dbReference type="InterPro" id="IPR052951">
    <property type="entry name" value="Tellurite_res_ion_channel"/>
</dbReference>
<sequence length="330" mass="34012">MKRAPIFPPPQFPPVKLRAFQRMPPAVFPAIMGLFGLGLVLRRGAEVIGYPSAFAEMVLGAVSILWFFATLGYLLKLRQRPAVIMEDLAILPGRAGLAAMSLGVLLLAATLFPYSLAAAQGLMFAGLAVHAVLAGLIAMALARGPAEGRHVTPVWHLNFVGFIIAGLVAGPLGFVGLGKGILIGTGAVAAGVWAISLVQLIKRVPPAPLRPLLAIHLAPASLLGTVAYLLGMQGLATGFALLGGVILAGLVGSARWITASGFSALWAAFTFPLAAYAGLLLVLATTDDRWAWPGLACLIASIGIVPLIAAKVLQAWSKGALAAKTNAATA</sequence>
<feature type="transmembrane region" description="Helical" evidence="5">
    <location>
        <begin position="181"/>
        <end position="200"/>
    </location>
</feature>
<evidence type="ECO:0000256" key="1">
    <source>
        <dbReference type="ARBA" id="ARBA00004141"/>
    </source>
</evidence>
<dbReference type="PANTHER" id="PTHR37955:SF1">
    <property type="entry name" value="DEP DOMAIN-CONTAINING PROTEIN"/>
    <property type="match status" value="1"/>
</dbReference>
<reference evidence="6 7" key="1">
    <citation type="submission" date="2019-05" db="EMBL/GenBank/DDBJ databases">
        <title>Pseudorhodobacter turbinis sp. nov., isolated from the gut of the Korean turban shell.</title>
        <authorList>
            <person name="Jeong Y.-S."/>
            <person name="Kang W.-R."/>
            <person name="Bae J.-W."/>
        </authorList>
    </citation>
    <scope>NUCLEOTIDE SEQUENCE [LARGE SCALE GENOMIC DNA]</scope>
    <source>
        <strain evidence="6 7">S12M18</strain>
        <plasmid evidence="6 7">unnamed1</plasmid>
    </source>
</reference>
<accession>A0A4P8EJG6</accession>
<dbReference type="GO" id="GO:0046583">
    <property type="term" value="F:monoatomic cation efflux transmembrane transporter activity"/>
    <property type="evidence" value="ECO:0007669"/>
    <property type="project" value="TreeGrafter"/>
</dbReference>
<proteinExistence type="predicted"/>
<dbReference type="EMBL" id="CP039965">
    <property type="protein sequence ID" value="QCO56845.1"/>
    <property type="molecule type" value="Genomic_DNA"/>
</dbReference>
<feature type="transmembrane region" description="Helical" evidence="5">
    <location>
        <begin position="264"/>
        <end position="284"/>
    </location>
</feature>
<dbReference type="CDD" id="cd09322">
    <property type="entry name" value="TDT_TehA_like"/>
    <property type="match status" value="1"/>
</dbReference>
<feature type="transmembrane region" description="Helical" evidence="5">
    <location>
        <begin position="95"/>
        <end position="116"/>
    </location>
</feature>
<feature type="transmembrane region" description="Helical" evidence="5">
    <location>
        <begin position="122"/>
        <end position="142"/>
    </location>
</feature>
<evidence type="ECO:0000256" key="2">
    <source>
        <dbReference type="ARBA" id="ARBA00022692"/>
    </source>
</evidence>
<dbReference type="PANTHER" id="PTHR37955">
    <property type="entry name" value="TELLURITE RESISTANCE PROTEIN TEHA"/>
    <property type="match status" value="1"/>
</dbReference>
<evidence type="ECO:0000256" key="4">
    <source>
        <dbReference type="ARBA" id="ARBA00023136"/>
    </source>
</evidence>
<keyword evidence="3 5" id="KW-1133">Transmembrane helix</keyword>
<geneLocation type="plasmid" evidence="6 7">
    <name>unnamed1</name>
</geneLocation>
<dbReference type="AlphaFoldDB" id="A0A4P8EJG6"/>
<name>A0A4P8EJG6_9RHOB</name>
<dbReference type="RefSeq" id="WP_137194635.1">
    <property type="nucleotide sequence ID" value="NZ_CP039965.1"/>
</dbReference>